<evidence type="ECO:0000313" key="2">
    <source>
        <dbReference type="EMBL" id="GBP26867.1"/>
    </source>
</evidence>
<feature type="region of interest" description="Disordered" evidence="1">
    <location>
        <begin position="1"/>
        <end position="57"/>
    </location>
</feature>
<name>A0A4C1UL99_EUMVA</name>
<sequence>MTTALQKSKTKRRDEPGSKPPISLSTSPATAVSPAQPKKPKGKPPEPPHLRYPHPQRPRTVTATAISDEAEVTVVLNPSTLQGTKPPPLFVQNKDRWTKLRMKWFRCWLYAASRIGSSSLEELGLDLVLITGTSEAKEKEMKAACPNIKSVCSLSGIKVEQPRKRAQPGSATTIYLAVILHSIASIPHDALSTWENMTQHYTRAIRSQTDCLPVSYVEKKAIRPTI</sequence>
<accession>A0A4C1UL99</accession>
<reference evidence="2 3" key="1">
    <citation type="journal article" date="2019" name="Commun. Biol.">
        <title>The bagworm genome reveals a unique fibroin gene that provides high tensile strength.</title>
        <authorList>
            <person name="Kono N."/>
            <person name="Nakamura H."/>
            <person name="Ohtoshi R."/>
            <person name="Tomita M."/>
            <person name="Numata K."/>
            <person name="Arakawa K."/>
        </authorList>
    </citation>
    <scope>NUCLEOTIDE SEQUENCE [LARGE SCALE GENOMIC DNA]</scope>
</reference>
<gene>
    <name evidence="2" type="ORF">EVAR_16447_1</name>
</gene>
<dbReference type="OrthoDB" id="10022108at2759"/>
<protein>
    <submittedName>
        <fullName evidence="2">Uncharacterized protein</fullName>
    </submittedName>
</protein>
<comment type="caution">
    <text evidence="2">The sequence shown here is derived from an EMBL/GenBank/DDBJ whole genome shotgun (WGS) entry which is preliminary data.</text>
</comment>
<dbReference type="EMBL" id="BGZK01000186">
    <property type="protein sequence ID" value="GBP26867.1"/>
    <property type="molecule type" value="Genomic_DNA"/>
</dbReference>
<organism evidence="2 3">
    <name type="scientific">Eumeta variegata</name>
    <name type="common">Bagworm moth</name>
    <name type="synonym">Eumeta japonica</name>
    <dbReference type="NCBI Taxonomy" id="151549"/>
    <lineage>
        <taxon>Eukaryota</taxon>
        <taxon>Metazoa</taxon>
        <taxon>Ecdysozoa</taxon>
        <taxon>Arthropoda</taxon>
        <taxon>Hexapoda</taxon>
        <taxon>Insecta</taxon>
        <taxon>Pterygota</taxon>
        <taxon>Neoptera</taxon>
        <taxon>Endopterygota</taxon>
        <taxon>Lepidoptera</taxon>
        <taxon>Glossata</taxon>
        <taxon>Ditrysia</taxon>
        <taxon>Tineoidea</taxon>
        <taxon>Psychidae</taxon>
        <taxon>Oiketicinae</taxon>
        <taxon>Eumeta</taxon>
    </lineage>
</organism>
<keyword evidence="3" id="KW-1185">Reference proteome</keyword>
<evidence type="ECO:0000256" key="1">
    <source>
        <dbReference type="SAM" id="MobiDB-lite"/>
    </source>
</evidence>
<proteinExistence type="predicted"/>
<evidence type="ECO:0000313" key="3">
    <source>
        <dbReference type="Proteomes" id="UP000299102"/>
    </source>
</evidence>
<dbReference type="AlphaFoldDB" id="A0A4C1UL99"/>
<dbReference type="Proteomes" id="UP000299102">
    <property type="component" value="Unassembled WGS sequence"/>
</dbReference>